<evidence type="ECO:0000256" key="9">
    <source>
        <dbReference type="ARBA" id="ARBA00023054"/>
    </source>
</evidence>
<feature type="non-terminal residue" evidence="15">
    <location>
        <position position="237"/>
    </location>
</feature>
<keyword evidence="9 12" id="KW-0175">Coiled coil</keyword>
<feature type="non-terminal residue" evidence="15">
    <location>
        <position position="1"/>
    </location>
</feature>
<evidence type="ECO:0000259" key="13">
    <source>
        <dbReference type="Pfam" id="PF05529"/>
    </source>
</evidence>
<evidence type="ECO:0000256" key="2">
    <source>
        <dbReference type="ARBA" id="ARBA00007956"/>
    </source>
</evidence>
<proteinExistence type="inferred from homology"/>
<feature type="coiled-coil region" evidence="12">
    <location>
        <begin position="171"/>
        <end position="198"/>
    </location>
</feature>
<dbReference type="PANTHER" id="PTHR12701:SF5">
    <property type="entry name" value="B-CELL RECEPTOR-ASSOCIATED PROTEIN 29"/>
    <property type="match status" value="1"/>
</dbReference>
<feature type="transmembrane region" description="Helical" evidence="11">
    <location>
        <begin position="73"/>
        <end position="90"/>
    </location>
</feature>
<comment type="function">
    <text evidence="11">May play a role in anterograde transport of membrane proteins from the endoplasmic reticulum to the Golgi.</text>
</comment>
<dbReference type="InterPro" id="IPR008417">
    <property type="entry name" value="BAP29/BAP31"/>
</dbReference>
<evidence type="ECO:0000256" key="7">
    <source>
        <dbReference type="ARBA" id="ARBA00022927"/>
    </source>
</evidence>
<evidence type="ECO:0000256" key="10">
    <source>
        <dbReference type="ARBA" id="ARBA00023136"/>
    </source>
</evidence>
<feature type="domain" description="Bap31/Bap29 cytoplasmic coiled-coil" evidence="14">
    <location>
        <begin position="171"/>
        <end position="204"/>
    </location>
</feature>
<gene>
    <name evidence="15" type="primary">Bcap29_1</name>
    <name evidence="15" type="ORF">GTO93_0005260</name>
</gene>
<dbReference type="Proteomes" id="UP001166093">
    <property type="component" value="Unassembled WGS sequence"/>
</dbReference>
<evidence type="ECO:0000313" key="15">
    <source>
        <dbReference type="EMBL" id="MBN3280442.1"/>
    </source>
</evidence>
<evidence type="ECO:0000256" key="3">
    <source>
        <dbReference type="ARBA" id="ARBA00022448"/>
    </source>
</evidence>
<organism evidence="15 16">
    <name type="scientific">Polyodon spathula</name>
    <name type="common">North American paddlefish</name>
    <name type="synonym">Squalus spathula</name>
    <dbReference type="NCBI Taxonomy" id="7913"/>
    <lineage>
        <taxon>Eukaryota</taxon>
        <taxon>Metazoa</taxon>
        <taxon>Chordata</taxon>
        <taxon>Craniata</taxon>
        <taxon>Vertebrata</taxon>
        <taxon>Euteleostomi</taxon>
        <taxon>Actinopterygii</taxon>
        <taxon>Chondrostei</taxon>
        <taxon>Acipenseriformes</taxon>
        <taxon>Polyodontidae</taxon>
        <taxon>Polyodon</taxon>
    </lineage>
</organism>
<dbReference type="Pfam" id="PF18035">
    <property type="entry name" value="Bap31_Bap29_C"/>
    <property type="match status" value="1"/>
</dbReference>
<evidence type="ECO:0000256" key="4">
    <source>
        <dbReference type="ARBA" id="ARBA00022692"/>
    </source>
</evidence>
<dbReference type="InterPro" id="IPR040463">
    <property type="entry name" value="BAP29/BAP31_N"/>
</dbReference>
<keyword evidence="7 11" id="KW-0653">Protein transport</keyword>
<dbReference type="Gene3D" id="1.20.5.110">
    <property type="match status" value="1"/>
</dbReference>
<accession>A0ABS2Y1M5</accession>
<comment type="subcellular location">
    <subcellularLocation>
        <location evidence="1 11">Endoplasmic reticulum membrane</location>
        <topology evidence="1 11">Multi-pass membrane protein</topology>
    </subcellularLocation>
</comment>
<feature type="transmembrane region" description="Helical" evidence="11">
    <location>
        <begin position="17"/>
        <end position="34"/>
    </location>
</feature>
<keyword evidence="8 11" id="KW-1133">Transmembrane helix</keyword>
<feature type="transmembrane region" description="Helical" evidence="11">
    <location>
        <begin position="206"/>
        <end position="225"/>
    </location>
</feature>
<dbReference type="InterPro" id="IPR041672">
    <property type="entry name" value="Bap31/Bap29_C"/>
</dbReference>
<evidence type="ECO:0000256" key="12">
    <source>
        <dbReference type="SAM" id="Coils"/>
    </source>
</evidence>
<keyword evidence="5 11" id="KW-0256">Endoplasmic reticulum</keyword>
<evidence type="ECO:0000259" key="14">
    <source>
        <dbReference type="Pfam" id="PF18035"/>
    </source>
</evidence>
<keyword evidence="16" id="KW-1185">Reference proteome</keyword>
<evidence type="ECO:0000256" key="11">
    <source>
        <dbReference type="RuleBase" id="RU367026"/>
    </source>
</evidence>
<evidence type="ECO:0000256" key="8">
    <source>
        <dbReference type="ARBA" id="ARBA00022989"/>
    </source>
</evidence>
<comment type="similarity">
    <text evidence="2 11">Belongs to the BCAP29/BCAP31 family.</text>
</comment>
<keyword evidence="6 11" id="KW-0931">ER-Golgi transport</keyword>
<evidence type="ECO:0000256" key="5">
    <source>
        <dbReference type="ARBA" id="ARBA00022824"/>
    </source>
</evidence>
<protein>
    <recommendedName>
        <fullName evidence="11">Endoplasmic reticulum transmembrane protein</fullName>
    </recommendedName>
</protein>
<reference evidence="15" key="1">
    <citation type="journal article" date="2021" name="Cell">
        <title>Tracing the genetic footprints of vertebrate landing in non-teleost ray-finned fishes.</title>
        <authorList>
            <person name="Bi X."/>
            <person name="Wang K."/>
            <person name="Yang L."/>
            <person name="Pan H."/>
            <person name="Jiang H."/>
            <person name="Wei Q."/>
            <person name="Fang M."/>
            <person name="Yu H."/>
            <person name="Zhu C."/>
            <person name="Cai Y."/>
            <person name="He Y."/>
            <person name="Gan X."/>
            <person name="Zeng H."/>
            <person name="Yu D."/>
            <person name="Zhu Y."/>
            <person name="Jiang H."/>
            <person name="Qiu Q."/>
            <person name="Yang H."/>
            <person name="Zhang Y.E."/>
            <person name="Wang W."/>
            <person name="Zhu M."/>
            <person name="He S."/>
            <person name="Zhang G."/>
        </authorList>
    </citation>
    <scope>NUCLEOTIDE SEQUENCE</scope>
    <source>
        <strain evidence="15">Pddl_001</strain>
    </source>
</reference>
<evidence type="ECO:0000256" key="6">
    <source>
        <dbReference type="ARBA" id="ARBA00022892"/>
    </source>
</evidence>
<keyword evidence="3 11" id="KW-0813">Transport</keyword>
<evidence type="ECO:0000256" key="1">
    <source>
        <dbReference type="ARBA" id="ARBA00004477"/>
    </source>
</evidence>
<name>A0ABS2Y1M5_POLSP</name>
<dbReference type="PANTHER" id="PTHR12701">
    <property type="entry name" value="BCR-ASSOCIATED PROTEIN, BAP"/>
    <property type="match status" value="1"/>
</dbReference>
<dbReference type="Pfam" id="PF05529">
    <property type="entry name" value="Bap31"/>
    <property type="match status" value="1"/>
</dbReference>
<evidence type="ECO:0000313" key="16">
    <source>
        <dbReference type="Proteomes" id="UP001166093"/>
    </source>
</evidence>
<comment type="caution">
    <text evidence="15">The sequence shown here is derived from an EMBL/GenBank/DDBJ whole genome shotgun (WGS) entry which is preliminary data.</text>
</comment>
<keyword evidence="10 11" id="KW-0472">Membrane</keyword>
<sequence length="237" mass="27499">RWQKIFKFRIWARVVPYWNRGFLTMIVVLIVLFLDAVREVRKYSGTDANKDAKLHANMFDHLYMKLFRSQRNLYISGFSLFLWFILRRVVTVITQLTTAQGVSDALQTQAENTNEAASKYMEDNERLKSVRIQQQWETWVAHPASNPDIGEDMLKGCTGLGTHMRSSAMTLTKSKNEVEAVKKQSDGLAREYDRLLQEHEKIQVKYIPVLFSLSLCFCFLCIFCCTGKHLSCFFSSV</sequence>
<keyword evidence="4 11" id="KW-0812">Transmembrane</keyword>
<dbReference type="EMBL" id="JAAWVQ010098959">
    <property type="protein sequence ID" value="MBN3280442.1"/>
    <property type="molecule type" value="Genomic_DNA"/>
</dbReference>
<feature type="domain" description="BAP29/BAP31 transmembrane" evidence="13">
    <location>
        <begin position="1"/>
        <end position="102"/>
    </location>
</feature>